<gene>
    <name evidence="1" type="ORF">K470DRAFT_235374</name>
</gene>
<evidence type="ECO:0000313" key="1">
    <source>
        <dbReference type="EMBL" id="KAF2858945.1"/>
    </source>
</evidence>
<feature type="non-terminal residue" evidence="1">
    <location>
        <position position="98"/>
    </location>
</feature>
<dbReference type="PANTHER" id="PTHR24559:SF440">
    <property type="entry name" value="RIBONUCLEASE H"/>
    <property type="match status" value="1"/>
</dbReference>
<dbReference type="AlphaFoldDB" id="A0A6A7BW51"/>
<organism evidence="1 2">
    <name type="scientific">Piedraia hortae CBS 480.64</name>
    <dbReference type="NCBI Taxonomy" id="1314780"/>
    <lineage>
        <taxon>Eukaryota</taxon>
        <taxon>Fungi</taxon>
        <taxon>Dikarya</taxon>
        <taxon>Ascomycota</taxon>
        <taxon>Pezizomycotina</taxon>
        <taxon>Dothideomycetes</taxon>
        <taxon>Dothideomycetidae</taxon>
        <taxon>Capnodiales</taxon>
        <taxon>Piedraiaceae</taxon>
        <taxon>Piedraia</taxon>
    </lineage>
</organism>
<accession>A0A6A7BW51</accession>
<name>A0A6A7BW51_9PEZI</name>
<evidence type="ECO:0000313" key="2">
    <source>
        <dbReference type="Proteomes" id="UP000799421"/>
    </source>
</evidence>
<dbReference type="InterPro" id="IPR053134">
    <property type="entry name" value="RNA-dir_DNA_polymerase"/>
</dbReference>
<proteinExistence type="predicted"/>
<keyword evidence="2" id="KW-1185">Reference proteome</keyword>
<dbReference type="EMBL" id="MU006000">
    <property type="protein sequence ID" value="KAF2858945.1"/>
    <property type="molecule type" value="Genomic_DNA"/>
</dbReference>
<dbReference type="SUPFAM" id="SSF56672">
    <property type="entry name" value="DNA/RNA polymerases"/>
    <property type="match status" value="1"/>
</dbReference>
<dbReference type="OrthoDB" id="5588148at2759"/>
<reference evidence="1" key="1">
    <citation type="journal article" date="2020" name="Stud. Mycol.">
        <title>101 Dothideomycetes genomes: a test case for predicting lifestyles and emergence of pathogens.</title>
        <authorList>
            <person name="Haridas S."/>
            <person name="Albert R."/>
            <person name="Binder M."/>
            <person name="Bloem J."/>
            <person name="Labutti K."/>
            <person name="Salamov A."/>
            <person name="Andreopoulos B."/>
            <person name="Baker S."/>
            <person name="Barry K."/>
            <person name="Bills G."/>
            <person name="Bluhm B."/>
            <person name="Cannon C."/>
            <person name="Castanera R."/>
            <person name="Culley D."/>
            <person name="Daum C."/>
            <person name="Ezra D."/>
            <person name="Gonzalez J."/>
            <person name="Henrissat B."/>
            <person name="Kuo A."/>
            <person name="Liang C."/>
            <person name="Lipzen A."/>
            <person name="Lutzoni F."/>
            <person name="Magnuson J."/>
            <person name="Mondo S."/>
            <person name="Nolan M."/>
            <person name="Ohm R."/>
            <person name="Pangilinan J."/>
            <person name="Park H.-J."/>
            <person name="Ramirez L."/>
            <person name="Alfaro M."/>
            <person name="Sun H."/>
            <person name="Tritt A."/>
            <person name="Yoshinaga Y."/>
            <person name="Zwiers L.-H."/>
            <person name="Turgeon B."/>
            <person name="Goodwin S."/>
            <person name="Spatafora J."/>
            <person name="Crous P."/>
            <person name="Grigoriev I."/>
        </authorList>
    </citation>
    <scope>NUCLEOTIDE SEQUENCE</scope>
    <source>
        <strain evidence="1">CBS 480.64</strain>
    </source>
</reference>
<dbReference type="InterPro" id="IPR043502">
    <property type="entry name" value="DNA/RNA_pol_sf"/>
</dbReference>
<dbReference type="Gene3D" id="3.10.10.10">
    <property type="entry name" value="HIV Type 1 Reverse Transcriptase, subunit A, domain 1"/>
    <property type="match status" value="1"/>
</dbReference>
<evidence type="ECO:0008006" key="3">
    <source>
        <dbReference type="Google" id="ProtNLM"/>
    </source>
</evidence>
<protein>
    <recommendedName>
        <fullName evidence="3">DNA/RNA polymerase</fullName>
    </recommendedName>
</protein>
<sequence>MLEAFSKQTANKLPPHRATDTKIFFKQVMAPPYHKSRPLITDENKVIKEWLDDQLAKAFITRSTSPAAAPILIARKPGGGVRICHDYLRLNAATIKNR</sequence>
<dbReference type="Proteomes" id="UP000799421">
    <property type="component" value="Unassembled WGS sequence"/>
</dbReference>
<dbReference type="PANTHER" id="PTHR24559">
    <property type="entry name" value="TRANSPOSON TY3-I GAG-POL POLYPROTEIN"/>
    <property type="match status" value="1"/>
</dbReference>